<dbReference type="SUPFAM" id="SSF48264">
    <property type="entry name" value="Cytochrome P450"/>
    <property type="match status" value="1"/>
</dbReference>
<accession>A0ABW7BBD3</accession>
<organism evidence="2 3">
    <name type="scientific">Streptomyces cinerochromogenes</name>
    <dbReference type="NCBI Taxonomy" id="66422"/>
    <lineage>
        <taxon>Bacteria</taxon>
        <taxon>Bacillati</taxon>
        <taxon>Actinomycetota</taxon>
        <taxon>Actinomycetes</taxon>
        <taxon>Kitasatosporales</taxon>
        <taxon>Streptomycetaceae</taxon>
        <taxon>Streptomyces</taxon>
    </lineage>
</organism>
<evidence type="ECO:0000313" key="2">
    <source>
        <dbReference type="EMBL" id="MFG3014185.1"/>
    </source>
</evidence>
<comment type="caution">
    <text evidence="2">The sequence shown here is derived from an EMBL/GenBank/DDBJ whole genome shotgun (WGS) entry which is preliminary data.</text>
</comment>
<name>A0ABW7BBD3_9ACTN</name>
<dbReference type="EMBL" id="JBICYV010000014">
    <property type="protein sequence ID" value="MFG3014185.1"/>
    <property type="molecule type" value="Genomic_DNA"/>
</dbReference>
<reference evidence="2 3" key="1">
    <citation type="submission" date="2024-10" db="EMBL/GenBank/DDBJ databases">
        <title>The Natural Products Discovery Center: Release of the First 8490 Sequenced Strains for Exploring Actinobacteria Biosynthetic Diversity.</title>
        <authorList>
            <person name="Kalkreuter E."/>
            <person name="Kautsar S.A."/>
            <person name="Yang D."/>
            <person name="Bader C.D."/>
            <person name="Teijaro C.N."/>
            <person name="Fluegel L."/>
            <person name="Davis C.M."/>
            <person name="Simpson J.R."/>
            <person name="Lauterbach L."/>
            <person name="Steele A.D."/>
            <person name="Gui C."/>
            <person name="Meng S."/>
            <person name="Li G."/>
            <person name="Viehrig K."/>
            <person name="Ye F."/>
            <person name="Su P."/>
            <person name="Kiefer A.F."/>
            <person name="Nichols A."/>
            <person name="Cepeda A.J."/>
            <person name="Yan W."/>
            <person name="Fan B."/>
            <person name="Jiang Y."/>
            <person name="Adhikari A."/>
            <person name="Zheng C.-J."/>
            <person name="Schuster L."/>
            <person name="Cowan T.M."/>
            <person name="Smanski M.J."/>
            <person name="Chevrette M.G."/>
            <person name="De Carvalho L.P.S."/>
            <person name="Shen B."/>
        </authorList>
    </citation>
    <scope>NUCLEOTIDE SEQUENCE [LARGE SCALE GENOMIC DNA]</scope>
    <source>
        <strain evidence="2 3">NPDC048320</strain>
    </source>
</reference>
<dbReference type="InterPro" id="IPR036396">
    <property type="entry name" value="Cyt_P450_sf"/>
</dbReference>
<evidence type="ECO:0000313" key="3">
    <source>
        <dbReference type="Proteomes" id="UP001604267"/>
    </source>
</evidence>
<proteinExistence type="inferred from homology"/>
<gene>
    <name evidence="2" type="ORF">ACGFZB_27925</name>
</gene>
<sequence>MTGSAQPDAPIDLNDLDLFVSGDPHAAWSWLRENAPVYWNPTPEGGFWALTKYEDVAAAYIDASAFSSRFGTVLGGSYRSAADTASGQMLICSDPPDHRLLRQQVHKAFAPWMIEKATRRVVEFLDAALDKFVAAGGGDFATEVALELPAGFLSAMFDLGRDDAFRLLRLTRSMIGHKDPEYAGSARSGMTLVASQVEIFDMISELMERRRREPGGDLVSILCSAEINGRPMSDSQILYNCLNVAVGGNETTPYTATAAVLALADHPDQAERLIADPGLLSTAVEEVFRWTSTNAYVQRTATRDVELRGALIRAGDSVTLWNASANRDEEQFPAPDVFDIARTPNQHLAFGVAAHRCIGMGGARQEITLLMRALAERRLRFRVAGPVERLRSNFMLGIKHLPVTVTAG</sequence>
<dbReference type="CDD" id="cd11033">
    <property type="entry name" value="CYP142-like"/>
    <property type="match status" value="1"/>
</dbReference>
<keyword evidence="3" id="KW-1185">Reference proteome</keyword>
<dbReference type="PANTHER" id="PTHR46696:SF4">
    <property type="entry name" value="BIOTIN BIOSYNTHESIS CYTOCHROME P450"/>
    <property type="match status" value="1"/>
</dbReference>
<dbReference type="Proteomes" id="UP001604267">
    <property type="component" value="Unassembled WGS sequence"/>
</dbReference>
<dbReference type="RefSeq" id="WP_392820580.1">
    <property type="nucleotide sequence ID" value="NZ_JBICYV010000014.1"/>
</dbReference>
<comment type="similarity">
    <text evidence="1">Belongs to the cytochrome P450 family.</text>
</comment>
<dbReference type="Gene3D" id="1.10.630.10">
    <property type="entry name" value="Cytochrome P450"/>
    <property type="match status" value="1"/>
</dbReference>
<dbReference type="InterPro" id="IPR002397">
    <property type="entry name" value="Cyt_P450_B"/>
</dbReference>
<protein>
    <submittedName>
        <fullName evidence="2">Cytochrome P450</fullName>
    </submittedName>
</protein>
<dbReference type="InterPro" id="IPR001128">
    <property type="entry name" value="Cyt_P450"/>
</dbReference>
<dbReference type="Pfam" id="PF00067">
    <property type="entry name" value="p450"/>
    <property type="match status" value="1"/>
</dbReference>
<dbReference type="PANTHER" id="PTHR46696">
    <property type="entry name" value="P450, PUTATIVE (EUROFUNG)-RELATED"/>
    <property type="match status" value="1"/>
</dbReference>
<dbReference type="PRINTS" id="PR00359">
    <property type="entry name" value="BP450"/>
</dbReference>
<evidence type="ECO:0000256" key="1">
    <source>
        <dbReference type="ARBA" id="ARBA00010617"/>
    </source>
</evidence>